<accession>X1UPW3</accession>
<evidence type="ECO:0000256" key="4">
    <source>
        <dbReference type="ARBA" id="ARBA00022692"/>
    </source>
</evidence>
<organism evidence="8">
    <name type="scientific">marine sediment metagenome</name>
    <dbReference type="NCBI Taxonomy" id="412755"/>
    <lineage>
        <taxon>unclassified sequences</taxon>
        <taxon>metagenomes</taxon>
        <taxon>ecological metagenomes</taxon>
    </lineage>
</organism>
<keyword evidence="4 7" id="KW-0812">Transmembrane</keyword>
<dbReference type="GO" id="GO:0071555">
    <property type="term" value="P:cell wall organization"/>
    <property type="evidence" value="ECO:0007669"/>
    <property type="project" value="TreeGrafter"/>
</dbReference>
<evidence type="ECO:0000256" key="2">
    <source>
        <dbReference type="ARBA" id="ARBA00022475"/>
    </source>
</evidence>
<evidence type="ECO:0000313" key="8">
    <source>
        <dbReference type="EMBL" id="GAI94404.1"/>
    </source>
</evidence>
<comment type="caution">
    <text evidence="8">The sequence shown here is derived from an EMBL/GenBank/DDBJ whole genome shotgun (WGS) entry which is preliminary data.</text>
</comment>
<dbReference type="InterPro" id="IPR000715">
    <property type="entry name" value="Glycosyl_transferase_4"/>
</dbReference>
<feature type="transmembrane region" description="Helical" evidence="7">
    <location>
        <begin position="77"/>
        <end position="93"/>
    </location>
</feature>
<dbReference type="GO" id="GO:0016780">
    <property type="term" value="F:phosphotransferase activity, for other substituted phosphate groups"/>
    <property type="evidence" value="ECO:0007669"/>
    <property type="project" value="InterPro"/>
</dbReference>
<feature type="non-terminal residue" evidence="8">
    <location>
        <position position="174"/>
    </location>
</feature>
<feature type="transmembrane region" description="Helical" evidence="7">
    <location>
        <begin position="30"/>
        <end position="56"/>
    </location>
</feature>
<dbReference type="PANTHER" id="PTHR22926:SF3">
    <property type="entry name" value="UNDECAPRENYL-PHOSPHATE ALPHA-N-ACETYLGLUCOSAMINYL 1-PHOSPHATE TRANSFERASE"/>
    <property type="match status" value="1"/>
</dbReference>
<evidence type="ECO:0000256" key="7">
    <source>
        <dbReference type="SAM" id="Phobius"/>
    </source>
</evidence>
<dbReference type="Pfam" id="PF00953">
    <property type="entry name" value="Glycos_transf_4"/>
    <property type="match status" value="1"/>
</dbReference>
<keyword evidence="5 7" id="KW-1133">Transmembrane helix</keyword>
<comment type="subcellular location">
    <subcellularLocation>
        <location evidence="1">Cell membrane</location>
        <topology evidence="1">Multi-pass membrane protein</topology>
    </subcellularLocation>
</comment>
<gene>
    <name evidence="8" type="ORF">S12H4_36839</name>
</gene>
<proteinExistence type="predicted"/>
<feature type="transmembrane region" description="Helical" evidence="7">
    <location>
        <begin position="99"/>
        <end position="119"/>
    </location>
</feature>
<dbReference type="EMBL" id="BARW01021997">
    <property type="protein sequence ID" value="GAI94404.1"/>
    <property type="molecule type" value="Genomic_DNA"/>
</dbReference>
<dbReference type="PANTHER" id="PTHR22926">
    <property type="entry name" value="PHOSPHO-N-ACETYLMURAMOYL-PENTAPEPTIDE-TRANSFERASE"/>
    <property type="match status" value="1"/>
</dbReference>
<dbReference type="GO" id="GO:0044038">
    <property type="term" value="P:cell wall macromolecule biosynthetic process"/>
    <property type="evidence" value="ECO:0007669"/>
    <property type="project" value="TreeGrafter"/>
</dbReference>
<name>X1UPW3_9ZZZZ</name>
<evidence type="ECO:0000256" key="6">
    <source>
        <dbReference type="ARBA" id="ARBA00023136"/>
    </source>
</evidence>
<keyword evidence="2" id="KW-1003">Cell membrane</keyword>
<keyword evidence="6 7" id="KW-0472">Membrane</keyword>
<dbReference type="GO" id="GO:0009103">
    <property type="term" value="P:lipopolysaccharide biosynthetic process"/>
    <property type="evidence" value="ECO:0007669"/>
    <property type="project" value="TreeGrafter"/>
</dbReference>
<dbReference type="AlphaFoldDB" id="X1UPW3"/>
<evidence type="ECO:0000256" key="1">
    <source>
        <dbReference type="ARBA" id="ARBA00004651"/>
    </source>
</evidence>
<reference evidence="8" key="1">
    <citation type="journal article" date="2014" name="Front. Microbiol.">
        <title>High frequency of phylogenetically diverse reductive dehalogenase-homologous genes in deep subseafloor sedimentary metagenomes.</title>
        <authorList>
            <person name="Kawai M."/>
            <person name="Futagami T."/>
            <person name="Toyoda A."/>
            <person name="Takaki Y."/>
            <person name="Nishi S."/>
            <person name="Hori S."/>
            <person name="Arai W."/>
            <person name="Tsubouchi T."/>
            <person name="Morono Y."/>
            <person name="Uchiyama I."/>
            <person name="Ito T."/>
            <person name="Fujiyama A."/>
            <person name="Inagaki F."/>
            <person name="Takami H."/>
        </authorList>
    </citation>
    <scope>NUCLEOTIDE SEQUENCE</scope>
    <source>
        <strain evidence="8">Expedition CK06-06</strain>
    </source>
</reference>
<feature type="transmembrane region" description="Helical" evidence="7">
    <location>
        <begin position="131"/>
        <end position="151"/>
    </location>
</feature>
<sequence length="174" mass="18538">MRKLASRAGFVSHPAADRYHQAVVPLGGGIAIFATLTIILIAAAVAIRILLVPSCFDWLTKLANIDPADFLGKTNELVVILLAVAILFMLGLWDDKKHLGPFIKLAVQFAVAVTAAAFAEVRVEFFIESKIITSVLSAVWIVLIINAFNFLDNMDGASAGIAVIASCILFTAAA</sequence>
<feature type="transmembrane region" description="Helical" evidence="7">
    <location>
        <begin position="157"/>
        <end position="173"/>
    </location>
</feature>
<keyword evidence="3" id="KW-0808">Transferase</keyword>
<dbReference type="GO" id="GO:0005886">
    <property type="term" value="C:plasma membrane"/>
    <property type="evidence" value="ECO:0007669"/>
    <property type="project" value="UniProtKB-SubCell"/>
</dbReference>
<evidence type="ECO:0008006" key="9">
    <source>
        <dbReference type="Google" id="ProtNLM"/>
    </source>
</evidence>
<evidence type="ECO:0000256" key="5">
    <source>
        <dbReference type="ARBA" id="ARBA00022989"/>
    </source>
</evidence>
<evidence type="ECO:0000256" key="3">
    <source>
        <dbReference type="ARBA" id="ARBA00022679"/>
    </source>
</evidence>
<protein>
    <recommendedName>
        <fullName evidence="9">Undecaprenyl/decaprenyl-phosphate alpha-N-acetylglucosaminyl 1-phosphate transferase</fullName>
    </recommendedName>
</protein>